<accession>A0ACB8UPK4</accession>
<sequence length="308" mass="34112">MPPRISLQSCPRSLNGPVCNLFAGLSLGPTTQTRAASSKRKHKDPFTVAAARQRKAANVSRQRVLQEERTARLGHPVTGILTPSTEALLNGQVLPIPPRSETNEPAFPQPPENLNYFLFSDELNNALDYSKKISEPVPTPKGNTFDPEAAQEAIARHEEKHKIAKEAVERITRLSNGNSADRTRLNIQRCIAMFGRHNTDGELGPKPALPEGTSGPQHPPKLPRAGPDTGSSEVQVAILTTKILALAKQLETTSHKDKLNKRNLRLLVHRRQKLLKYLRRKERGGPRWQNLISTLGLTEATWKGEISM</sequence>
<dbReference type="EMBL" id="JALBCA010000115">
    <property type="protein sequence ID" value="KAI2382625.1"/>
    <property type="molecule type" value="Genomic_DNA"/>
</dbReference>
<protein>
    <submittedName>
        <fullName evidence="1">Uncharacterized protein</fullName>
    </submittedName>
</protein>
<proteinExistence type="predicted"/>
<reference evidence="1" key="1">
    <citation type="journal article" date="2022" name="bioRxiv">
        <title>Population genetic analysis of Ophidiomyces ophidiicola, the causative agent of snake fungal disease, indicates recent introductions to the USA.</title>
        <authorList>
            <person name="Ladner J.T."/>
            <person name="Palmer J.M."/>
            <person name="Ettinger C.L."/>
            <person name="Stajich J.E."/>
            <person name="Farrell T.M."/>
            <person name="Glorioso B.M."/>
            <person name="Lawson B."/>
            <person name="Price S.J."/>
            <person name="Stengle A.G."/>
            <person name="Grear D.A."/>
            <person name="Lorch J.M."/>
        </authorList>
    </citation>
    <scope>NUCLEOTIDE SEQUENCE</scope>
    <source>
        <strain evidence="1">NWHC 24266-5</strain>
    </source>
</reference>
<name>A0ACB8UPK4_9EURO</name>
<organism evidence="1">
    <name type="scientific">Ophidiomyces ophidiicola</name>
    <dbReference type="NCBI Taxonomy" id="1387563"/>
    <lineage>
        <taxon>Eukaryota</taxon>
        <taxon>Fungi</taxon>
        <taxon>Dikarya</taxon>
        <taxon>Ascomycota</taxon>
        <taxon>Pezizomycotina</taxon>
        <taxon>Eurotiomycetes</taxon>
        <taxon>Eurotiomycetidae</taxon>
        <taxon>Onygenales</taxon>
        <taxon>Onygenaceae</taxon>
        <taxon>Ophidiomyces</taxon>
    </lineage>
</organism>
<comment type="caution">
    <text evidence="1">The sequence shown here is derived from an EMBL/GenBank/DDBJ whole genome shotgun (WGS) entry which is preliminary data.</text>
</comment>
<gene>
    <name evidence="1" type="ORF">LOY88_005847</name>
</gene>
<evidence type="ECO:0000313" key="1">
    <source>
        <dbReference type="EMBL" id="KAI2382625.1"/>
    </source>
</evidence>